<keyword evidence="2" id="KW-1185">Reference proteome</keyword>
<dbReference type="RefSeq" id="WP_157095373.1">
    <property type="nucleotide sequence ID" value="NZ_BDDI01000022.1"/>
</dbReference>
<reference evidence="1 2" key="1">
    <citation type="submission" date="2020-08" db="EMBL/GenBank/DDBJ databases">
        <title>Sequencing the genomes of 1000 actinobacteria strains.</title>
        <authorList>
            <person name="Klenk H.-P."/>
        </authorList>
    </citation>
    <scope>NUCLEOTIDE SEQUENCE [LARGE SCALE GENOMIC DNA]</scope>
    <source>
        <strain evidence="1 2">DSM 45258</strain>
    </source>
</reference>
<name>A0A839RU87_9ACTN</name>
<accession>A0A839RU87</accession>
<organism evidence="1 2">
    <name type="scientific">Hoyosella altamirensis</name>
    <dbReference type="NCBI Taxonomy" id="616997"/>
    <lineage>
        <taxon>Bacteria</taxon>
        <taxon>Bacillati</taxon>
        <taxon>Actinomycetota</taxon>
        <taxon>Actinomycetes</taxon>
        <taxon>Mycobacteriales</taxon>
        <taxon>Hoyosellaceae</taxon>
        <taxon>Hoyosella</taxon>
    </lineage>
</organism>
<sequence>MIRILRRITAAICFDLAVALDANLIDNELPGLHCECPDLIGHPADQGGERRE</sequence>
<dbReference type="Proteomes" id="UP000567922">
    <property type="component" value="Unassembled WGS sequence"/>
</dbReference>
<proteinExistence type="predicted"/>
<dbReference type="EMBL" id="JACHWS010000007">
    <property type="protein sequence ID" value="MBB3040130.1"/>
    <property type="molecule type" value="Genomic_DNA"/>
</dbReference>
<evidence type="ECO:0000313" key="2">
    <source>
        <dbReference type="Proteomes" id="UP000567922"/>
    </source>
</evidence>
<protein>
    <submittedName>
        <fullName evidence="1">Uncharacterized protein</fullName>
    </submittedName>
</protein>
<gene>
    <name evidence="1" type="ORF">FHU29_004625</name>
</gene>
<evidence type="ECO:0000313" key="1">
    <source>
        <dbReference type="EMBL" id="MBB3040130.1"/>
    </source>
</evidence>
<comment type="caution">
    <text evidence="1">The sequence shown here is derived from an EMBL/GenBank/DDBJ whole genome shotgun (WGS) entry which is preliminary data.</text>
</comment>
<dbReference type="AlphaFoldDB" id="A0A839RU87"/>